<reference evidence="1 2" key="1">
    <citation type="journal article" date="2019" name="Int. J. Syst. Evol. Microbiol.">
        <title>The Global Catalogue of Microorganisms (GCM) 10K type strain sequencing project: providing services to taxonomists for standard genome sequencing and annotation.</title>
        <authorList>
            <consortium name="The Broad Institute Genomics Platform"/>
            <consortium name="The Broad Institute Genome Sequencing Center for Infectious Disease"/>
            <person name="Wu L."/>
            <person name="Ma J."/>
        </authorList>
    </citation>
    <scope>NUCLEOTIDE SEQUENCE [LARGE SCALE GENOMIC DNA]</scope>
    <source>
        <strain evidence="1 2">JCM 7356</strain>
    </source>
</reference>
<evidence type="ECO:0000313" key="1">
    <source>
        <dbReference type="EMBL" id="GAA2270914.1"/>
    </source>
</evidence>
<protein>
    <submittedName>
        <fullName evidence="1">Uncharacterized protein</fullName>
    </submittedName>
</protein>
<dbReference type="EMBL" id="BAAATR010000042">
    <property type="protein sequence ID" value="GAA2270914.1"/>
    <property type="molecule type" value="Genomic_DNA"/>
</dbReference>
<evidence type="ECO:0000313" key="2">
    <source>
        <dbReference type="Proteomes" id="UP001500305"/>
    </source>
</evidence>
<gene>
    <name evidence="1" type="ORF">GCM10010430_65950</name>
</gene>
<accession>A0ABN3ETM8</accession>
<dbReference type="RefSeq" id="WP_344640233.1">
    <property type="nucleotide sequence ID" value="NZ_BAAATR010000042.1"/>
</dbReference>
<proteinExistence type="predicted"/>
<keyword evidence="2" id="KW-1185">Reference proteome</keyword>
<comment type="caution">
    <text evidence="1">The sequence shown here is derived from an EMBL/GenBank/DDBJ whole genome shotgun (WGS) entry which is preliminary data.</text>
</comment>
<organism evidence="1 2">
    <name type="scientific">Kitasatospora cystarginea</name>
    <dbReference type="NCBI Taxonomy" id="58350"/>
    <lineage>
        <taxon>Bacteria</taxon>
        <taxon>Bacillati</taxon>
        <taxon>Actinomycetota</taxon>
        <taxon>Actinomycetes</taxon>
        <taxon>Kitasatosporales</taxon>
        <taxon>Streptomycetaceae</taxon>
        <taxon>Kitasatospora</taxon>
    </lineage>
</organism>
<dbReference type="Proteomes" id="UP001500305">
    <property type="component" value="Unassembled WGS sequence"/>
</dbReference>
<name>A0ABN3ETM8_9ACTN</name>
<sequence>MADLSAEVWSGSWWTVTHLDNDGDGWRAYDDAVPIVATTLQLLAEHGPLGPIWWRFGRPGRHSLTDALDNPNNRAAYDQRQQAREKKAKQAHHELMQTLTCADCGQVPKQESTYEYGLQGQWTRRPQGRC</sequence>